<comment type="caution">
    <text evidence="1">The sequence shown here is derived from an EMBL/GenBank/DDBJ whole genome shotgun (WGS) entry which is preliminary data.</text>
</comment>
<evidence type="ECO:0000313" key="1">
    <source>
        <dbReference type="EMBL" id="MCK2035084.1"/>
    </source>
</evidence>
<protein>
    <recommendedName>
        <fullName evidence="3">MarR family transcriptional regulator</fullName>
    </recommendedName>
</protein>
<proteinExistence type="predicted"/>
<gene>
    <name evidence="1" type="ORF">KZC51_02950</name>
</gene>
<sequence length="46" mass="4650">MVAAATATRSLPSVAGDVPAEQLHRSALAGIADLYATVVANVSDLR</sequence>
<name>A0ABT0FBL4_9MICO</name>
<reference evidence="1 2" key="1">
    <citation type="submission" date="2021-06" db="EMBL/GenBank/DDBJ databases">
        <title>Genome-based taxonomic framework of Microbacterium strains isolated from marine environment, the description of four new species and reclassification of four preexisting species.</title>
        <authorList>
            <person name="Lee S.D."/>
            <person name="Kim S.-M."/>
            <person name="Byeon Y.-S."/>
            <person name="Yang H.L."/>
            <person name="Kim I.S."/>
        </authorList>
    </citation>
    <scope>NUCLEOTIDE SEQUENCE [LARGE SCALE GENOMIC DNA]</scope>
    <source>
        <strain evidence="1 2">SSW1-49</strain>
    </source>
</reference>
<dbReference type="Proteomes" id="UP001300096">
    <property type="component" value="Unassembled WGS sequence"/>
</dbReference>
<keyword evidence="2" id="KW-1185">Reference proteome</keyword>
<evidence type="ECO:0008006" key="3">
    <source>
        <dbReference type="Google" id="ProtNLM"/>
    </source>
</evidence>
<organism evidence="1 2">
    <name type="scientific">Microbacterium croceum</name>
    <dbReference type="NCBI Taxonomy" id="2851645"/>
    <lineage>
        <taxon>Bacteria</taxon>
        <taxon>Bacillati</taxon>
        <taxon>Actinomycetota</taxon>
        <taxon>Actinomycetes</taxon>
        <taxon>Micrococcales</taxon>
        <taxon>Microbacteriaceae</taxon>
        <taxon>Microbacterium</taxon>
    </lineage>
</organism>
<evidence type="ECO:0000313" key="2">
    <source>
        <dbReference type="Proteomes" id="UP001300096"/>
    </source>
</evidence>
<dbReference type="EMBL" id="JAHWXN010000001">
    <property type="protein sequence ID" value="MCK2035084.1"/>
    <property type="molecule type" value="Genomic_DNA"/>
</dbReference>
<dbReference type="RefSeq" id="WP_247628522.1">
    <property type="nucleotide sequence ID" value="NZ_JAHWXN010000001.1"/>
</dbReference>
<accession>A0ABT0FBL4</accession>